<gene>
    <name evidence="2" type="ORF">GFB56_25230</name>
</gene>
<reference evidence="2 3" key="1">
    <citation type="submission" date="2020-01" db="EMBL/GenBank/DDBJ databases">
        <title>Draft genome assembly of Ensifer adhaerens T173.</title>
        <authorList>
            <person name="Craig J.E."/>
            <person name="Stinchcombe J.R."/>
        </authorList>
    </citation>
    <scope>NUCLEOTIDE SEQUENCE [LARGE SCALE GENOMIC DNA]</scope>
    <source>
        <strain evidence="2 3">T173</strain>
    </source>
</reference>
<proteinExistence type="predicted"/>
<dbReference type="RefSeq" id="WP_203528997.1">
    <property type="nucleotide sequence ID" value="NZ_CP083375.1"/>
</dbReference>
<evidence type="ECO:0000313" key="3">
    <source>
        <dbReference type="Proteomes" id="UP000744980"/>
    </source>
</evidence>
<keyword evidence="3" id="KW-1185">Reference proteome</keyword>
<dbReference type="Proteomes" id="UP000744980">
    <property type="component" value="Unassembled WGS sequence"/>
</dbReference>
<name>A0AAW4FRW8_9HYPH</name>
<keyword evidence="1" id="KW-0732">Signal</keyword>
<sequence>MRALMFCIIWFSAPLHAWAQSSHLTPERTAELYYRSWLNYDRDSTLRLQREWGASSAEPRYLDMERVTDPVAWQFKYKMGDLPLGSSHEQAKLMTTLMIESSRRVRCKAISGRVGEQLPTGQYLASVKLECAVPEVKAAFEHLKAATSAAELGGGEKAPAATLLRKMIAVVSRAPLTRRVSTEMVLTGDADRKIWRVGPTSLGIEAVGADFGRQLAQSGLMDGAL</sequence>
<protein>
    <submittedName>
        <fullName evidence="2">Uncharacterized protein</fullName>
    </submittedName>
</protein>
<evidence type="ECO:0000256" key="1">
    <source>
        <dbReference type="SAM" id="SignalP"/>
    </source>
</evidence>
<dbReference type="EMBL" id="WXFA01000021">
    <property type="protein sequence ID" value="MBM3094055.1"/>
    <property type="molecule type" value="Genomic_DNA"/>
</dbReference>
<evidence type="ECO:0000313" key="2">
    <source>
        <dbReference type="EMBL" id="MBM3094055.1"/>
    </source>
</evidence>
<organism evidence="2 3">
    <name type="scientific">Ensifer canadensis</name>
    <dbReference type="NCBI Taxonomy" id="555315"/>
    <lineage>
        <taxon>Bacteria</taxon>
        <taxon>Pseudomonadati</taxon>
        <taxon>Pseudomonadota</taxon>
        <taxon>Alphaproteobacteria</taxon>
        <taxon>Hyphomicrobiales</taxon>
        <taxon>Rhizobiaceae</taxon>
        <taxon>Sinorhizobium/Ensifer group</taxon>
        <taxon>Ensifer</taxon>
    </lineage>
</organism>
<dbReference type="AlphaFoldDB" id="A0AAW4FRW8"/>
<feature type="chain" id="PRO_5043744647" evidence="1">
    <location>
        <begin position="20"/>
        <end position="225"/>
    </location>
</feature>
<feature type="signal peptide" evidence="1">
    <location>
        <begin position="1"/>
        <end position="19"/>
    </location>
</feature>
<comment type="caution">
    <text evidence="2">The sequence shown here is derived from an EMBL/GenBank/DDBJ whole genome shotgun (WGS) entry which is preliminary data.</text>
</comment>
<accession>A0AAW4FRW8</accession>